<sequence>MSIGYRGRGGAILTSGLVLVVAGLFLVYSQEMRDGNGIPSATLHAQFNSANGLKSGADVSLAGVTVGRVQSIDLNPATQMADVTFTVDKRLHLPVDTAVGIGSPTMTSDNALQIHPGKEGSHILATGAVIKDTQDQLSLEQQVSNYIFGGGKLGQ</sequence>
<dbReference type="Pfam" id="PF02470">
    <property type="entry name" value="MlaD"/>
    <property type="match status" value="1"/>
</dbReference>
<dbReference type="AlphaFoldDB" id="A0A4Y6UF30"/>
<evidence type="ECO:0000259" key="2">
    <source>
        <dbReference type="Pfam" id="PF02470"/>
    </source>
</evidence>
<dbReference type="PANTHER" id="PTHR33371:SF4">
    <property type="entry name" value="INTERMEMBRANE PHOSPHOLIPID TRANSPORT SYSTEM BINDING PROTEIN MLAD"/>
    <property type="match status" value="1"/>
</dbReference>
<accession>A0A4Y6UF30</accession>
<reference evidence="3 4" key="1">
    <citation type="submission" date="2019-03" db="EMBL/GenBank/DDBJ databases">
        <title>The complete genome sequence of Swingsia samuiensis NBRC107927(T).</title>
        <authorList>
            <person name="Chua K.-O."/>
            <person name="Chan K.-G."/>
            <person name="See-Too W.-S."/>
        </authorList>
    </citation>
    <scope>NUCLEOTIDE SEQUENCE [LARGE SCALE GENOMIC DNA]</scope>
    <source>
        <strain evidence="3 4">AH83</strain>
    </source>
</reference>
<dbReference type="RefSeq" id="WP_141458831.1">
    <property type="nucleotide sequence ID" value="NZ_CP038141.1"/>
</dbReference>
<proteinExistence type="predicted"/>
<dbReference type="OrthoDB" id="7164001at2"/>
<dbReference type="PANTHER" id="PTHR33371">
    <property type="entry name" value="INTERMEMBRANE PHOSPHOLIPID TRANSPORT SYSTEM BINDING PROTEIN MLAD-RELATED"/>
    <property type="match status" value="1"/>
</dbReference>
<dbReference type="KEGG" id="ssam:E3D00_00130"/>
<evidence type="ECO:0000313" key="4">
    <source>
        <dbReference type="Proteomes" id="UP000316313"/>
    </source>
</evidence>
<keyword evidence="1" id="KW-1133">Transmembrane helix</keyword>
<protein>
    <submittedName>
        <fullName evidence="3">MCE family protein</fullName>
    </submittedName>
</protein>
<dbReference type="InterPro" id="IPR003399">
    <property type="entry name" value="Mce/MlaD"/>
</dbReference>
<evidence type="ECO:0000256" key="1">
    <source>
        <dbReference type="SAM" id="Phobius"/>
    </source>
</evidence>
<dbReference type="Proteomes" id="UP000316313">
    <property type="component" value="Chromosome"/>
</dbReference>
<name>A0A4Y6UF30_9PROT</name>
<feature type="domain" description="Mce/MlaD" evidence="2">
    <location>
        <begin position="42"/>
        <end position="117"/>
    </location>
</feature>
<keyword evidence="1" id="KW-0472">Membrane</keyword>
<gene>
    <name evidence="3" type="ORF">E3D00_00130</name>
</gene>
<keyword evidence="1" id="KW-0812">Transmembrane</keyword>
<evidence type="ECO:0000313" key="3">
    <source>
        <dbReference type="EMBL" id="QDH16153.1"/>
    </source>
</evidence>
<organism evidence="3 4">
    <name type="scientific">Swingsia samuiensis</name>
    <dbReference type="NCBI Taxonomy" id="1293412"/>
    <lineage>
        <taxon>Bacteria</taxon>
        <taxon>Pseudomonadati</taxon>
        <taxon>Pseudomonadota</taxon>
        <taxon>Alphaproteobacteria</taxon>
        <taxon>Acetobacterales</taxon>
        <taxon>Acetobacteraceae</taxon>
        <taxon>Swingsia</taxon>
    </lineage>
</organism>
<feature type="transmembrane region" description="Helical" evidence="1">
    <location>
        <begin position="12"/>
        <end position="29"/>
    </location>
</feature>
<keyword evidence="4" id="KW-1185">Reference proteome</keyword>
<dbReference type="InterPro" id="IPR052336">
    <property type="entry name" value="MlaD_Phospholipid_Transporter"/>
</dbReference>
<dbReference type="EMBL" id="CP038141">
    <property type="protein sequence ID" value="QDH16153.1"/>
    <property type="molecule type" value="Genomic_DNA"/>
</dbReference>